<dbReference type="InterPro" id="IPR012882">
    <property type="entry name" value="Fmp46"/>
</dbReference>
<dbReference type="HOGENOM" id="CLU_108996_0_0_1"/>
<evidence type="ECO:0000313" key="7">
    <source>
        <dbReference type="EMBL" id="EDK47038.1"/>
    </source>
</evidence>
<dbReference type="EMBL" id="CH981531">
    <property type="protein sequence ID" value="EDK47038.1"/>
    <property type="molecule type" value="Genomic_DNA"/>
</dbReference>
<organism evidence="7 8">
    <name type="scientific">Lodderomyces elongisporus (strain ATCC 11503 / CBS 2605 / JCM 1781 / NBRC 1676 / NRRL YB-4239)</name>
    <name type="common">Yeast</name>
    <name type="synonym">Saccharomyces elongisporus</name>
    <dbReference type="NCBI Taxonomy" id="379508"/>
    <lineage>
        <taxon>Eukaryota</taxon>
        <taxon>Fungi</taxon>
        <taxon>Dikarya</taxon>
        <taxon>Ascomycota</taxon>
        <taxon>Saccharomycotina</taxon>
        <taxon>Pichiomycetes</taxon>
        <taxon>Debaryomycetaceae</taxon>
        <taxon>Candida/Lodderomyces clade</taxon>
        <taxon>Lodderomyces</taxon>
    </lineage>
</organism>
<keyword evidence="6" id="KW-0496">Mitochondrion</keyword>
<protein>
    <submittedName>
        <fullName evidence="7">Uncharacterized protein</fullName>
    </submittedName>
</protein>
<dbReference type="VEuPathDB" id="FungiDB:LELG_05219"/>
<evidence type="ECO:0000256" key="5">
    <source>
        <dbReference type="ARBA" id="ARBA00023002"/>
    </source>
</evidence>
<name>A5E6I0_LODEL</name>
<accession>A5E6I0</accession>
<keyword evidence="5" id="KW-0560">Oxidoreductase</keyword>
<evidence type="ECO:0000256" key="2">
    <source>
        <dbReference type="ARBA" id="ARBA00004173"/>
    </source>
</evidence>
<dbReference type="GeneID" id="5230695"/>
<dbReference type="AlphaFoldDB" id="A5E6I0"/>
<dbReference type="InParanoid" id="A5E6I0"/>
<evidence type="ECO:0000313" key="8">
    <source>
        <dbReference type="Proteomes" id="UP000001996"/>
    </source>
</evidence>
<dbReference type="InterPro" id="IPR036249">
    <property type="entry name" value="Thioredoxin-like_sf"/>
</dbReference>
<evidence type="ECO:0000256" key="3">
    <source>
        <dbReference type="ARBA" id="ARBA00009734"/>
    </source>
</evidence>
<reference evidence="7 8" key="1">
    <citation type="journal article" date="2009" name="Nature">
        <title>Evolution of pathogenicity and sexual reproduction in eight Candida genomes.</title>
        <authorList>
            <person name="Butler G."/>
            <person name="Rasmussen M.D."/>
            <person name="Lin M.F."/>
            <person name="Santos M.A."/>
            <person name="Sakthikumar S."/>
            <person name="Munro C.A."/>
            <person name="Rheinbay E."/>
            <person name="Grabherr M."/>
            <person name="Forche A."/>
            <person name="Reedy J.L."/>
            <person name="Agrafioti I."/>
            <person name="Arnaud M.B."/>
            <person name="Bates S."/>
            <person name="Brown A.J."/>
            <person name="Brunke S."/>
            <person name="Costanzo M.C."/>
            <person name="Fitzpatrick D.A."/>
            <person name="de Groot P.W."/>
            <person name="Harris D."/>
            <person name="Hoyer L.L."/>
            <person name="Hube B."/>
            <person name="Klis F.M."/>
            <person name="Kodira C."/>
            <person name="Lennard N."/>
            <person name="Logue M.E."/>
            <person name="Martin R."/>
            <person name="Neiman A.M."/>
            <person name="Nikolaou E."/>
            <person name="Quail M.A."/>
            <person name="Quinn J."/>
            <person name="Santos M.C."/>
            <person name="Schmitzberger F.F."/>
            <person name="Sherlock G."/>
            <person name="Shah P."/>
            <person name="Silverstein K.A."/>
            <person name="Skrzypek M.S."/>
            <person name="Soll D."/>
            <person name="Staggs R."/>
            <person name="Stansfield I."/>
            <person name="Stumpf M.P."/>
            <person name="Sudbery P.E."/>
            <person name="Srikantha T."/>
            <person name="Zeng Q."/>
            <person name="Berman J."/>
            <person name="Berriman M."/>
            <person name="Heitman J."/>
            <person name="Gow N.A."/>
            <person name="Lorenz M.C."/>
            <person name="Birren B.W."/>
            <person name="Kellis M."/>
            <person name="Cuomo C.A."/>
        </authorList>
    </citation>
    <scope>NUCLEOTIDE SEQUENCE [LARGE SCALE GENOMIC DNA]</scope>
    <source>
        <strain evidence="8">ATCC 11503 / BCRC 21390 / CBS 2605 / JCM 1781 / NBRC 1676 / NRRL YB-4239</strain>
    </source>
</reference>
<dbReference type="PANTHER" id="PTHR28071:SF1">
    <property type="entry name" value="REDOX PROTEIN FMP46, MITOCHONDRIAL-RELATED"/>
    <property type="match status" value="1"/>
</dbReference>
<dbReference type="Pfam" id="PF07955">
    <property type="entry name" value="DUF1687"/>
    <property type="match status" value="1"/>
</dbReference>
<comment type="similarity">
    <text evidence="3">Belongs to the FMP46 family.</text>
</comment>
<dbReference type="Gene3D" id="3.40.30.10">
    <property type="entry name" value="Glutaredoxin"/>
    <property type="match status" value="1"/>
</dbReference>
<dbReference type="Proteomes" id="UP000001996">
    <property type="component" value="Unassembled WGS sequence"/>
</dbReference>
<evidence type="ECO:0000256" key="1">
    <source>
        <dbReference type="ARBA" id="ARBA00002963"/>
    </source>
</evidence>
<proteinExistence type="inferred from homology"/>
<comment type="subcellular location">
    <subcellularLocation>
        <location evidence="2">Mitochondrion</location>
    </subcellularLocation>
</comment>
<evidence type="ECO:0000256" key="4">
    <source>
        <dbReference type="ARBA" id="ARBA00022946"/>
    </source>
</evidence>
<dbReference type="OMA" id="TITIFHN"/>
<evidence type="ECO:0000256" key="6">
    <source>
        <dbReference type="ARBA" id="ARBA00023128"/>
    </source>
</evidence>
<dbReference type="GO" id="GO:0016491">
    <property type="term" value="F:oxidoreductase activity"/>
    <property type="evidence" value="ECO:0007669"/>
    <property type="project" value="UniProtKB-KW"/>
</dbReference>
<dbReference type="KEGG" id="lel:PVL30_005350"/>
<sequence>MSLFKTLQSSPATITIFHNTKIPLSNKLYDVLNKTYDTLPEKPKYDFQLDVEKNKMPVFSQYQDFVSKFLKSTQDREVLHSRFPFVKKDEVTLLNSKGNQVTIKGADWANKIFSESEYQLIYETFNQLEENANSSISTQPQELFEAPLVVDWDQNKLAGDEESLRKLLAKYVDQ</sequence>
<keyword evidence="4" id="KW-0809">Transit peptide</keyword>
<gene>
    <name evidence="7" type="ORF">LELG_05219</name>
</gene>
<dbReference type="PANTHER" id="PTHR28071">
    <property type="entry name" value="REDOX PROTEIN FMP46, MITOCHONDRIAL-RELATED"/>
    <property type="match status" value="1"/>
</dbReference>
<dbReference type="OrthoDB" id="4044803at2759"/>
<dbReference type="RefSeq" id="XP_001523803.1">
    <property type="nucleotide sequence ID" value="XM_001523753.1"/>
</dbReference>
<dbReference type="SUPFAM" id="SSF52833">
    <property type="entry name" value="Thioredoxin-like"/>
    <property type="match status" value="1"/>
</dbReference>
<dbReference type="eggNOG" id="ENOG502SVID">
    <property type="taxonomic scope" value="Eukaryota"/>
</dbReference>
<comment type="function">
    <text evidence="1">Putative mitochondrial redox protein which could be involved in the reduction of small toxic molecules.</text>
</comment>
<dbReference type="GO" id="GO:0005739">
    <property type="term" value="C:mitochondrion"/>
    <property type="evidence" value="ECO:0007669"/>
    <property type="project" value="UniProtKB-SubCell"/>
</dbReference>
<keyword evidence="8" id="KW-1185">Reference proteome</keyword>